<organism evidence="1 2">
    <name type="scientific">Actinidia rufa</name>
    <dbReference type="NCBI Taxonomy" id="165716"/>
    <lineage>
        <taxon>Eukaryota</taxon>
        <taxon>Viridiplantae</taxon>
        <taxon>Streptophyta</taxon>
        <taxon>Embryophyta</taxon>
        <taxon>Tracheophyta</taxon>
        <taxon>Spermatophyta</taxon>
        <taxon>Magnoliopsida</taxon>
        <taxon>eudicotyledons</taxon>
        <taxon>Gunneridae</taxon>
        <taxon>Pentapetalae</taxon>
        <taxon>asterids</taxon>
        <taxon>Ericales</taxon>
        <taxon>Actinidiaceae</taxon>
        <taxon>Actinidia</taxon>
    </lineage>
</organism>
<comment type="caution">
    <text evidence="1">The sequence shown here is derived from an EMBL/GenBank/DDBJ whole genome shotgun (WGS) entry which is preliminary data.</text>
</comment>
<evidence type="ECO:0000313" key="1">
    <source>
        <dbReference type="EMBL" id="GFS30329.1"/>
    </source>
</evidence>
<gene>
    <name evidence="1" type="ORF">Acr_00g0011370</name>
</gene>
<accession>A0A7J0DA29</accession>
<keyword evidence="2" id="KW-1185">Reference proteome</keyword>
<dbReference type="AlphaFoldDB" id="A0A7J0DA29"/>
<dbReference type="Proteomes" id="UP000585474">
    <property type="component" value="Unassembled WGS sequence"/>
</dbReference>
<sequence>MPITTTWMVAVGGSRHRGWQWVVHRQAVEAAVGGLPCGRGRLGSQGEGRGRVAVEDGKVGAVVFAEIILGLAEVLTELGGGVEEVGTYASNLGLVQHEAAARE</sequence>
<proteinExistence type="predicted"/>
<name>A0A7J0DA29_9ERIC</name>
<dbReference type="EMBL" id="BJWL01000116">
    <property type="protein sequence ID" value="GFS30329.1"/>
    <property type="molecule type" value="Genomic_DNA"/>
</dbReference>
<protein>
    <submittedName>
        <fullName evidence="1">Uncharacterized protein</fullName>
    </submittedName>
</protein>
<reference evidence="2" key="1">
    <citation type="submission" date="2019-07" db="EMBL/GenBank/DDBJ databases">
        <title>De Novo Assembly of kiwifruit Actinidia rufa.</title>
        <authorList>
            <person name="Sugita-Konishi S."/>
            <person name="Sato K."/>
            <person name="Mori E."/>
            <person name="Abe Y."/>
            <person name="Kisaki G."/>
            <person name="Hamano K."/>
            <person name="Suezawa K."/>
            <person name="Otani M."/>
            <person name="Fukuda T."/>
            <person name="Manabe T."/>
            <person name="Gomi K."/>
            <person name="Tabuchi M."/>
            <person name="Akimitsu K."/>
            <person name="Kataoka I."/>
        </authorList>
    </citation>
    <scope>NUCLEOTIDE SEQUENCE [LARGE SCALE GENOMIC DNA]</scope>
    <source>
        <strain evidence="2">cv. Fuchu</strain>
    </source>
</reference>
<evidence type="ECO:0000313" key="2">
    <source>
        <dbReference type="Proteomes" id="UP000585474"/>
    </source>
</evidence>